<keyword evidence="1 2" id="KW-0597">Phosphoprotein</keyword>
<gene>
    <name evidence="4" type="ORF">NP596_03495</name>
</gene>
<protein>
    <submittedName>
        <fullName evidence="4">Response regulator</fullName>
    </submittedName>
</protein>
<sequence>MMTPRKQPRFPCVGIDLMFSPLQDDYVEAMGAKIYQAVCHDMSFSGLSFDVIKALPVGERLLIIVENQFQPKEQLHAEVRWCKTVSEQVYRIGVKILLEQALDFPDSQLALDDIAAHDLSVPSGAELRCPSCLERSVFELVDHQTGQWAKGLLPLYNCSICGTTRTIPNILEFNRRFYLNEFKSNRLVFKQADVPPQPRHKLVKILYVEDDPDIQTVAKMALEMLGGFELEVCGDGYQALEKAQAFAPDLFLLDMMIPGMTGIQTLDRLRALPGLEKVPAIFMTAKIQNHEIEAYKRQGVLGLIPKPFDPMALANDINSIWQTHANPPPLADA</sequence>
<dbReference type="PROSITE" id="PS50110">
    <property type="entry name" value="RESPONSE_REGULATORY"/>
    <property type="match status" value="1"/>
</dbReference>
<accession>A0ABT1U120</accession>
<dbReference type="InterPro" id="IPR011006">
    <property type="entry name" value="CheY-like_superfamily"/>
</dbReference>
<dbReference type="InterPro" id="IPR001789">
    <property type="entry name" value="Sig_transdc_resp-reg_receiver"/>
</dbReference>
<keyword evidence="5" id="KW-1185">Reference proteome</keyword>
<evidence type="ECO:0000313" key="4">
    <source>
        <dbReference type="EMBL" id="MCQ8127513.1"/>
    </source>
</evidence>
<dbReference type="SUPFAM" id="SSF52172">
    <property type="entry name" value="CheY-like"/>
    <property type="match status" value="1"/>
</dbReference>
<dbReference type="InterPro" id="IPR009875">
    <property type="entry name" value="PilZ_domain"/>
</dbReference>
<name>A0ABT1U120_9GAMM</name>
<feature type="modified residue" description="4-aspartylphosphate" evidence="2">
    <location>
        <position position="254"/>
    </location>
</feature>
<organism evidence="4 5">
    <name type="scientific">Methylomonas rivi</name>
    <dbReference type="NCBI Taxonomy" id="2952226"/>
    <lineage>
        <taxon>Bacteria</taxon>
        <taxon>Pseudomonadati</taxon>
        <taxon>Pseudomonadota</taxon>
        <taxon>Gammaproteobacteria</taxon>
        <taxon>Methylococcales</taxon>
        <taxon>Methylococcaceae</taxon>
        <taxon>Methylomonas</taxon>
    </lineage>
</organism>
<dbReference type="InterPro" id="IPR050595">
    <property type="entry name" value="Bact_response_regulator"/>
</dbReference>
<proteinExistence type="predicted"/>
<dbReference type="Proteomes" id="UP001524586">
    <property type="component" value="Unassembled WGS sequence"/>
</dbReference>
<dbReference type="RefSeq" id="WP_256613842.1">
    <property type="nucleotide sequence ID" value="NZ_JANIBK010000010.1"/>
</dbReference>
<evidence type="ECO:0000313" key="5">
    <source>
        <dbReference type="Proteomes" id="UP001524586"/>
    </source>
</evidence>
<dbReference type="Gene3D" id="3.40.50.2300">
    <property type="match status" value="1"/>
</dbReference>
<dbReference type="Pfam" id="PF07238">
    <property type="entry name" value="PilZ"/>
    <property type="match status" value="1"/>
</dbReference>
<dbReference type="SMART" id="SM00448">
    <property type="entry name" value="REC"/>
    <property type="match status" value="1"/>
</dbReference>
<evidence type="ECO:0000256" key="1">
    <source>
        <dbReference type="ARBA" id="ARBA00022553"/>
    </source>
</evidence>
<evidence type="ECO:0000259" key="3">
    <source>
        <dbReference type="PROSITE" id="PS50110"/>
    </source>
</evidence>
<reference evidence="4 5" key="1">
    <citation type="submission" date="2022-07" db="EMBL/GenBank/DDBJ databases">
        <title>Methylomonas rivi sp. nov., Methylomonas rosea sp. nov., Methylomonas aureus sp. nov. and Methylomonas subterranea sp. nov., four novel methanotrophs isolated from a freshwater creek and the deep terrestrial subsurface.</title>
        <authorList>
            <person name="Abin C."/>
            <person name="Sankaranarayanan K."/>
            <person name="Garner C."/>
            <person name="Sindelar R."/>
            <person name="Kotary K."/>
            <person name="Garner R."/>
            <person name="Barclay S."/>
            <person name="Lawson P."/>
            <person name="Krumholz L."/>
        </authorList>
    </citation>
    <scope>NUCLEOTIDE SEQUENCE [LARGE SCALE GENOMIC DNA]</scope>
    <source>
        <strain evidence="4 5">WSC-6</strain>
    </source>
</reference>
<dbReference type="EMBL" id="JANIBK010000010">
    <property type="protein sequence ID" value="MCQ8127513.1"/>
    <property type="molecule type" value="Genomic_DNA"/>
</dbReference>
<feature type="domain" description="Response regulatory" evidence="3">
    <location>
        <begin position="204"/>
        <end position="321"/>
    </location>
</feature>
<dbReference type="Pfam" id="PF00072">
    <property type="entry name" value="Response_reg"/>
    <property type="match status" value="1"/>
</dbReference>
<evidence type="ECO:0000256" key="2">
    <source>
        <dbReference type="PROSITE-ProRule" id="PRU00169"/>
    </source>
</evidence>
<dbReference type="PANTHER" id="PTHR44591:SF3">
    <property type="entry name" value="RESPONSE REGULATORY DOMAIN-CONTAINING PROTEIN"/>
    <property type="match status" value="1"/>
</dbReference>
<dbReference type="PANTHER" id="PTHR44591">
    <property type="entry name" value="STRESS RESPONSE REGULATOR PROTEIN 1"/>
    <property type="match status" value="1"/>
</dbReference>
<comment type="caution">
    <text evidence="4">The sequence shown here is derived from an EMBL/GenBank/DDBJ whole genome shotgun (WGS) entry which is preliminary data.</text>
</comment>